<dbReference type="EMBL" id="OX465080">
    <property type="protein sequence ID" value="CAI9282624.1"/>
    <property type="molecule type" value="Genomic_DNA"/>
</dbReference>
<dbReference type="Proteomes" id="UP001177003">
    <property type="component" value="Chromosome 4"/>
</dbReference>
<proteinExistence type="predicted"/>
<name>A0AA36E414_LACSI</name>
<evidence type="ECO:0000313" key="2">
    <source>
        <dbReference type="Proteomes" id="UP001177003"/>
    </source>
</evidence>
<dbReference type="AlphaFoldDB" id="A0AA36E414"/>
<reference evidence="1" key="1">
    <citation type="submission" date="2023-04" db="EMBL/GenBank/DDBJ databases">
        <authorList>
            <person name="Vijverberg K."/>
            <person name="Xiong W."/>
            <person name="Schranz E."/>
        </authorList>
    </citation>
    <scope>NUCLEOTIDE SEQUENCE</scope>
</reference>
<organism evidence="1 2">
    <name type="scientific">Lactuca saligna</name>
    <name type="common">Willowleaf lettuce</name>
    <dbReference type="NCBI Taxonomy" id="75948"/>
    <lineage>
        <taxon>Eukaryota</taxon>
        <taxon>Viridiplantae</taxon>
        <taxon>Streptophyta</taxon>
        <taxon>Embryophyta</taxon>
        <taxon>Tracheophyta</taxon>
        <taxon>Spermatophyta</taxon>
        <taxon>Magnoliopsida</taxon>
        <taxon>eudicotyledons</taxon>
        <taxon>Gunneridae</taxon>
        <taxon>Pentapetalae</taxon>
        <taxon>asterids</taxon>
        <taxon>campanulids</taxon>
        <taxon>Asterales</taxon>
        <taxon>Asteraceae</taxon>
        <taxon>Cichorioideae</taxon>
        <taxon>Cichorieae</taxon>
        <taxon>Lactucinae</taxon>
        <taxon>Lactuca</taxon>
    </lineage>
</organism>
<sequence length="153" mass="17530">MLEAREAAKAIVLPVHCRSCFRPHPLTASHEPNHHRAHVAQGVPKSLRTFRSSSRSGIGRWSRYGRRCVPSDYCHLRVRTRVEINRLMTSHIVVPCQGRRSLELSEAEGVHSKPSCTISCLPLREARVLWHAFVGLERWTKPSDLVNLLRTRR</sequence>
<evidence type="ECO:0000313" key="1">
    <source>
        <dbReference type="EMBL" id="CAI9282624.1"/>
    </source>
</evidence>
<protein>
    <submittedName>
        <fullName evidence="1">Uncharacterized protein</fullName>
    </submittedName>
</protein>
<keyword evidence="2" id="KW-1185">Reference proteome</keyword>
<accession>A0AA36E414</accession>
<gene>
    <name evidence="1" type="ORF">LSALG_LOCUS22255</name>
</gene>